<dbReference type="AlphaFoldDB" id="A0A9J6D6M1"/>
<dbReference type="Gene3D" id="3.30.470.20">
    <property type="entry name" value="ATP-grasp fold, B domain"/>
    <property type="match status" value="1"/>
</dbReference>
<dbReference type="GO" id="GO:0005524">
    <property type="term" value="F:ATP binding"/>
    <property type="evidence" value="ECO:0007669"/>
    <property type="project" value="UniProtKB-KW"/>
</dbReference>
<evidence type="ECO:0000313" key="5">
    <source>
        <dbReference type="EMBL" id="KAH8009701.1"/>
    </source>
</evidence>
<dbReference type="GO" id="GO:0004775">
    <property type="term" value="F:succinate-CoA ligase (ADP-forming) activity"/>
    <property type="evidence" value="ECO:0007669"/>
    <property type="project" value="TreeGrafter"/>
</dbReference>
<dbReference type="Proteomes" id="UP000821866">
    <property type="component" value="Chromosome 9"/>
</dbReference>
<gene>
    <name evidence="5" type="ORF">HPB51_019012</name>
</gene>
<comment type="caution">
    <text evidence="5">The sequence shown here is derived from an EMBL/GenBank/DDBJ whole genome shotgun (WGS) entry which is preliminary data.</text>
</comment>
<accession>A0A9J6D6M1</accession>
<reference evidence="5" key="1">
    <citation type="journal article" date="2020" name="Cell">
        <title>Large-Scale Comparative Analyses of Tick Genomes Elucidate Their Genetic Diversity and Vector Capacities.</title>
        <authorList>
            <consortium name="Tick Genome and Microbiome Consortium (TIGMIC)"/>
            <person name="Jia N."/>
            <person name="Wang J."/>
            <person name="Shi W."/>
            <person name="Du L."/>
            <person name="Sun Y."/>
            <person name="Zhan W."/>
            <person name="Jiang J.F."/>
            <person name="Wang Q."/>
            <person name="Zhang B."/>
            <person name="Ji P."/>
            <person name="Bell-Sakyi L."/>
            <person name="Cui X.M."/>
            <person name="Yuan T.T."/>
            <person name="Jiang B.G."/>
            <person name="Yang W.F."/>
            <person name="Lam T.T."/>
            <person name="Chang Q.C."/>
            <person name="Ding S.J."/>
            <person name="Wang X.J."/>
            <person name="Zhu J.G."/>
            <person name="Ruan X.D."/>
            <person name="Zhao L."/>
            <person name="Wei J.T."/>
            <person name="Ye R.Z."/>
            <person name="Que T.C."/>
            <person name="Du C.H."/>
            <person name="Zhou Y.H."/>
            <person name="Cheng J.X."/>
            <person name="Dai P.F."/>
            <person name="Guo W.B."/>
            <person name="Han X.H."/>
            <person name="Huang E.J."/>
            <person name="Li L.F."/>
            <person name="Wei W."/>
            <person name="Gao Y.C."/>
            <person name="Liu J.Z."/>
            <person name="Shao H.Z."/>
            <person name="Wang X."/>
            <person name="Wang C.C."/>
            <person name="Yang T.C."/>
            <person name="Huo Q.B."/>
            <person name="Li W."/>
            <person name="Chen H.Y."/>
            <person name="Chen S.E."/>
            <person name="Zhou L.G."/>
            <person name="Ni X.B."/>
            <person name="Tian J.H."/>
            <person name="Sheng Y."/>
            <person name="Liu T."/>
            <person name="Pan Y.S."/>
            <person name="Xia L.Y."/>
            <person name="Li J."/>
            <person name="Zhao F."/>
            <person name="Cao W.C."/>
        </authorList>
    </citation>
    <scope>NUCLEOTIDE SEQUENCE</scope>
    <source>
        <strain evidence="5">Rmic-2018</strain>
    </source>
</reference>
<dbReference type="VEuPathDB" id="VectorBase:LOC119178746"/>
<feature type="region of interest" description="Disordered" evidence="3">
    <location>
        <begin position="1"/>
        <end position="27"/>
    </location>
</feature>
<dbReference type="SUPFAM" id="SSF56059">
    <property type="entry name" value="Glutathione synthetase ATP-binding domain-like"/>
    <property type="match status" value="1"/>
</dbReference>
<dbReference type="GO" id="GO:0006099">
    <property type="term" value="P:tricarboxylic acid cycle"/>
    <property type="evidence" value="ECO:0007669"/>
    <property type="project" value="UniProtKB-KW"/>
</dbReference>
<evidence type="ECO:0000259" key="4">
    <source>
        <dbReference type="Pfam" id="PF08442"/>
    </source>
</evidence>
<evidence type="ECO:0000313" key="6">
    <source>
        <dbReference type="Proteomes" id="UP000821866"/>
    </source>
</evidence>
<keyword evidence="6" id="KW-1185">Reference proteome</keyword>
<dbReference type="PANTHER" id="PTHR11815:SF1">
    <property type="entry name" value="SUCCINATE--COA LIGASE [ADP-FORMING] SUBUNIT BETA, MITOCHONDRIAL"/>
    <property type="match status" value="1"/>
</dbReference>
<protein>
    <recommendedName>
        <fullName evidence="4">ATP-grasp fold succinyl-CoA synthetase-type domain-containing protein</fullName>
    </recommendedName>
</protein>
<evidence type="ECO:0000256" key="1">
    <source>
        <dbReference type="ARBA" id="ARBA00022532"/>
    </source>
</evidence>
<dbReference type="Pfam" id="PF08442">
    <property type="entry name" value="ATP-grasp_2"/>
    <property type="match status" value="1"/>
</dbReference>
<evidence type="ECO:0000256" key="3">
    <source>
        <dbReference type="SAM" id="MobiDB-lite"/>
    </source>
</evidence>
<dbReference type="InterPro" id="IPR013650">
    <property type="entry name" value="ATP-grasp_succ-CoA_synth-type"/>
</dbReference>
<dbReference type="PANTHER" id="PTHR11815">
    <property type="entry name" value="SUCCINYL-COA SYNTHETASE BETA CHAIN"/>
    <property type="match status" value="1"/>
</dbReference>
<feature type="domain" description="ATP-grasp fold succinyl-CoA synthetase-type" evidence="4">
    <location>
        <begin position="24"/>
        <end position="134"/>
    </location>
</feature>
<dbReference type="EMBL" id="JABSTU010000011">
    <property type="protein sequence ID" value="KAH8009701.1"/>
    <property type="molecule type" value="Genomic_DNA"/>
</dbReference>
<dbReference type="GO" id="GO:0042709">
    <property type="term" value="C:succinate-CoA ligase complex"/>
    <property type="evidence" value="ECO:0007669"/>
    <property type="project" value="TreeGrafter"/>
</dbReference>
<name>A0A9J6D6M1_RHIMP</name>
<keyword evidence="1" id="KW-0816">Tricarboxylic acid cycle</keyword>
<evidence type="ECO:0000256" key="2">
    <source>
        <dbReference type="ARBA" id="ARBA00022840"/>
    </source>
</evidence>
<feature type="compositionally biased region" description="Basic and acidic residues" evidence="3">
    <location>
        <begin position="7"/>
        <end position="27"/>
    </location>
</feature>
<sequence>MGLSGVEQRKWVSQKEKEVAEGDRPSEAKKFASQMIGHVLRTKQTGEKGIKVNKVLVTERLYNRREYYFALMMEREYNGPVIVASSQGGVNIEEVAKENPEAILKLPIDITKGVDKERTAELVRGLGFHPAAVEGAIIFLGINSSRTTFSRATGNEFRVTCS</sequence>
<keyword evidence="2" id="KW-0067">ATP-binding</keyword>
<proteinExistence type="predicted"/>
<keyword evidence="2" id="KW-0547">Nucleotide-binding</keyword>
<dbReference type="GO" id="GO:0005739">
    <property type="term" value="C:mitochondrion"/>
    <property type="evidence" value="ECO:0007669"/>
    <property type="project" value="TreeGrafter"/>
</dbReference>
<dbReference type="GO" id="GO:0006104">
    <property type="term" value="P:succinyl-CoA metabolic process"/>
    <property type="evidence" value="ECO:0007669"/>
    <property type="project" value="TreeGrafter"/>
</dbReference>
<organism evidence="5 6">
    <name type="scientific">Rhipicephalus microplus</name>
    <name type="common">Cattle tick</name>
    <name type="synonym">Boophilus microplus</name>
    <dbReference type="NCBI Taxonomy" id="6941"/>
    <lineage>
        <taxon>Eukaryota</taxon>
        <taxon>Metazoa</taxon>
        <taxon>Ecdysozoa</taxon>
        <taxon>Arthropoda</taxon>
        <taxon>Chelicerata</taxon>
        <taxon>Arachnida</taxon>
        <taxon>Acari</taxon>
        <taxon>Parasitiformes</taxon>
        <taxon>Ixodida</taxon>
        <taxon>Ixodoidea</taxon>
        <taxon>Ixodidae</taxon>
        <taxon>Rhipicephalinae</taxon>
        <taxon>Rhipicephalus</taxon>
        <taxon>Boophilus</taxon>
    </lineage>
</organism>
<reference evidence="5" key="2">
    <citation type="submission" date="2021-09" db="EMBL/GenBank/DDBJ databases">
        <authorList>
            <person name="Jia N."/>
            <person name="Wang J."/>
            <person name="Shi W."/>
            <person name="Du L."/>
            <person name="Sun Y."/>
            <person name="Zhan W."/>
            <person name="Jiang J."/>
            <person name="Wang Q."/>
            <person name="Zhang B."/>
            <person name="Ji P."/>
            <person name="Sakyi L.B."/>
            <person name="Cui X."/>
            <person name="Yuan T."/>
            <person name="Jiang B."/>
            <person name="Yang W."/>
            <person name="Lam T.T.-Y."/>
            <person name="Chang Q."/>
            <person name="Ding S."/>
            <person name="Wang X."/>
            <person name="Zhu J."/>
            <person name="Ruan X."/>
            <person name="Zhao L."/>
            <person name="Wei J."/>
            <person name="Que T."/>
            <person name="Du C."/>
            <person name="Cheng J."/>
            <person name="Dai P."/>
            <person name="Han X."/>
            <person name="Huang E."/>
            <person name="Gao Y."/>
            <person name="Liu J."/>
            <person name="Shao H."/>
            <person name="Ye R."/>
            <person name="Li L."/>
            <person name="Wei W."/>
            <person name="Wang X."/>
            <person name="Wang C."/>
            <person name="Huo Q."/>
            <person name="Li W."/>
            <person name="Guo W."/>
            <person name="Chen H."/>
            <person name="Chen S."/>
            <person name="Zhou L."/>
            <person name="Zhou L."/>
            <person name="Ni X."/>
            <person name="Tian J."/>
            <person name="Zhou Y."/>
            <person name="Sheng Y."/>
            <person name="Liu T."/>
            <person name="Pan Y."/>
            <person name="Xia L."/>
            <person name="Li J."/>
            <person name="Zhao F."/>
            <person name="Cao W."/>
        </authorList>
    </citation>
    <scope>NUCLEOTIDE SEQUENCE</scope>
    <source>
        <strain evidence="5">Rmic-2018</strain>
        <tissue evidence="5">Larvae</tissue>
    </source>
</reference>